<evidence type="ECO:0000313" key="2">
    <source>
        <dbReference type="Proteomes" id="UP000279833"/>
    </source>
</evidence>
<protein>
    <submittedName>
        <fullName evidence="3">EGF-like domain-containing protein</fullName>
    </submittedName>
</protein>
<evidence type="ECO:0000313" key="3">
    <source>
        <dbReference type="WBParaSite" id="SCUD_0000011901-mRNA-1"/>
    </source>
</evidence>
<organism evidence="3">
    <name type="scientific">Schistosoma curassoni</name>
    <dbReference type="NCBI Taxonomy" id="6186"/>
    <lineage>
        <taxon>Eukaryota</taxon>
        <taxon>Metazoa</taxon>
        <taxon>Spiralia</taxon>
        <taxon>Lophotrochozoa</taxon>
        <taxon>Platyhelminthes</taxon>
        <taxon>Trematoda</taxon>
        <taxon>Digenea</taxon>
        <taxon>Strigeidida</taxon>
        <taxon>Schistosomatoidea</taxon>
        <taxon>Schistosomatidae</taxon>
        <taxon>Schistosoma</taxon>
    </lineage>
</organism>
<name>A0A183JBR5_9TREM</name>
<dbReference type="EMBL" id="UZAK01000066">
    <property type="protein sequence ID" value="VDO59713.1"/>
    <property type="molecule type" value="Genomic_DNA"/>
</dbReference>
<proteinExistence type="predicted"/>
<sequence>MGFRRKDEDWQKKGLIPTIEEHMELKTTFDQYQSHYLQYERQDSQFYCTELKHGELLQPPSRKYKPYHLSYKPDETIIKPCRSGTAHCMFGDCTKIWLRKNKHVDIIIECQCWPGYSGDWCNIYPSEHKHWDGLLRTEDKDEITPIINAKHTTPYTTLDIWHEQSLQYAGYLVNKHRESIEDRLKNKFLVFHNSLSNNLENSNVPSDQ</sequence>
<keyword evidence="2" id="KW-1185">Reference proteome</keyword>
<evidence type="ECO:0000313" key="1">
    <source>
        <dbReference type="EMBL" id="VDO59713.1"/>
    </source>
</evidence>
<dbReference type="Proteomes" id="UP000279833">
    <property type="component" value="Unassembled WGS sequence"/>
</dbReference>
<dbReference type="AlphaFoldDB" id="A0A183JBR5"/>
<accession>A0A183JBR5</accession>
<reference evidence="1 2" key="2">
    <citation type="submission" date="2018-11" db="EMBL/GenBank/DDBJ databases">
        <authorList>
            <consortium name="Pathogen Informatics"/>
        </authorList>
    </citation>
    <scope>NUCLEOTIDE SEQUENCE [LARGE SCALE GENOMIC DNA]</scope>
    <source>
        <strain evidence="1">Dakar</strain>
        <strain evidence="2">Dakar, Senegal</strain>
    </source>
</reference>
<reference evidence="3" key="1">
    <citation type="submission" date="2016-06" db="UniProtKB">
        <authorList>
            <consortium name="WormBaseParasite"/>
        </authorList>
    </citation>
    <scope>IDENTIFICATION</scope>
</reference>
<gene>
    <name evidence="1" type="ORF">SCUD_LOCUS120</name>
</gene>
<dbReference type="WBParaSite" id="SCUD_0000011901-mRNA-1">
    <property type="protein sequence ID" value="SCUD_0000011901-mRNA-1"/>
    <property type="gene ID" value="SCUD_0000011901"/>
</dbReference>